<dbReference type="InterPro" id="IPR011006">
    <property type="entry name" value="CheY-like_superfamily"/>
</dbReference>
<dbReference type="Pfam" id="PF04397">
    <property type="entry name" value="LytTR"/>
    <property type="match status" value="1"/>
</dbReference>
<dbReference type="EMBL" id="CP106735">
    <property type="protein sequence ID" value="UXX78650.1"/>
    <property type="molecule type" value="Genomic_DNA"/>
</dbReference>
<reference evidence="4" key="1">
    <citation type="submission" date="2022-10" db="EMBL/GenBank/DDBJ databases">
        <title>Comparative genomics and taxonomic characterization of three novel marine species of genus Reichenbachiella exhibiting antioxidant and polysaccharide degradation activities.</title>
        <authorList>
            <person name="Muhammad N."/>
            <person name="Lee Y.-J."/>
            <person name="Ko J."/>
            <person name="Kim S.-G."/>
        </authorList>
    </citation>
    <scope>NUCLEOTIDE SEQUENCE</scope>
    <source>
        <strain evidence="4">Wsw4-B4</strain>
    </source>
</reference>
<protein>
    <submittedName>
        <fullName evidence="4">Response regulator</fullName>
    </submittedName>
</protein>
<name>A0ABY6D467_9BACT</name>
<dbReference type="InterPro" id="IPR001789">
    <property type="entry name" value="Sig_transdc_resp-reg_receiver"/>
</dbReference>
<proteinExistence type="predicted"/>
<evidence type="ECO:0000313" key="5">
    <source>
        <dbReference type="Proteomes" id="UP001062165"/>
    </source>
</evidence>
<accession>A0ABY6D467</accession>
<dbReference type="RefSeq" id="WP_263050395.1">
    <property type="nucleotide sequence ID" value="NZ_CP106735.1"/>
</dbReference>
<dbReference type="PROSITE" id="PS50930">
    <property type="entry name" value="HTH_LYTTR"/>
    <property type="match status" value="1"/>
</dbReference>
<feature type="domain" description="HTH LytTR-type" evidence="3">
    <location>
        <begin position="147"/>
        <end position="246"/>
    </location>
</feature>
<dbReference type="Gene3D" id="3.40.50.2300">
    <property type="match status" value="1"/>
</dbReference>
<feature type="modified residue" description="4-aspartylphosphate" evidence="1">
    <location>
        <position position="55"/>
    </location>
</feature>
<dbReference type="SMART" id="SM00850">
    <property type="entry name" value="LytTR"/>
    <property type="match status" value="1"/>
</dbReference>
<dbReference type="Proteomes" id="UP001062165">
    <property type="component" value="Chromosome"/>
</dbReference>
<keyword evidence="5" id="KW-1185">Reference proteome</keyword>
<dbReference type="Pfam" id="PF00072">
    <property type="entry name" value="Response_reg"/>
    <property type="match status" value="1"/>
</dbReference>
<evidence type="ECO:0000256" key="1">
    <source>
        <dbReference type="PROSITE-ProRule" id="PRU00169"/>
    </source>
</evidence>
<evidence type="ECO:0000259" key="2">
    <source>
        <dbReference type="PROSITE" id="PS50110"/>
    </source>
</evidence>
<dbReference type="PROSITE" id="PS50110">
    <property type="entry name" value="RESPONSE_REGULATORY"/>
    <property type="match status" value="1"/>
</dbReference>
<dbReference type="InterPro" id="IPR046947">
    <property type="entry name" value="LytR-like"/>
</dbReference>
<dbReference type="SMART" id="SM00448">
    <property type="entry name" value="REC"/>
    <property type="match status" value="1"/>
</dbReference>
<dbReference type="PANTHER" id="PTHR37299:SF1">
    <property type="entry name" value="STAGE 0 SPORULATION PROTEIN A HOMOLOG"/>
    <property type="match status" value="1"/>
</dbReference>
<organism evidence="4 5">
    <name type="scientific">Reichenbachiella carrageenanivorans</name>
    <dbReference type="NCBI Taxonomy" id="2979869"/>
    <lineage>
        <taxon>Bacteria</taxon>
        <taxon>Pseudomonadati</taxon>
        <taxon>Bacteroidota</taxon>
        <taxon>Cytophagia</taxon>
        <taxon>Cytophagales</taxon>
        <taxon>Reichenbachiellaceae</taxon>
        <taxon>Reichenbachiella</taxon>
    </lineage>
</organism>
<dbReference type="InterPro" id="IPR007492">
    <property type="entry name" value="LytTR_DNA-bd_dom"/>
</dbReference>
<feature type="domain" description="Response regulatory" evidence="2">
    <location>
        <begin position="5"/>
        <end position="120"/>
    </location>
</feature>
<dbReference type="SUPFAM" id="SSF52172">
    <property type="entry name" value="CheY-like"/>
    <property type="match status" value="1"/>
</dbReference>
<dbReference type="CDD" id="cd17534">
    <property type="entry name" value="REC_DC-like"/>
    <property type="match status" value="1"/>
</dbReference>
<dbReference type="Gene3D" id="2.40.50.1020">
    <property type="entry name" value="LytTr DNA-binding domain"/>
    <property type="match status" value="1"/>
</dbReference>
<dbReference type="PANTHER" id="PTHR37299">
    <property type="entry name" value="TRANSCRIPTIONAL REGULATOR-RELATED"/>
    <property type="match status" value="1"/>
</dbReference>
<evidence type="ECO:0000259" key="3">
    <source>
        <dbReference type="PROSITE" id="PS50930"/>
    </source>
</evidence>
<evidence type="ECO:0000313" key="4">
    <source>
        <dbReference type="EMBL" id="UXX78650.1"/>
    </source>
</evidence>
<gene>
    <name evidence="4" type="ORF">N7E81_14915</name>
</gene>
<keyword evidence="1" id="KW-0597">Phosphoprotein</keyword>
<sequence>MSEIKILIVEDEMIIAEDMSDMLQSLGYDVIGVTGELDEAKQLLDELAPDIAMVDITLGVKQEGLDFAQYIKDHHDMPFIFCTSHADKSTIDKATPLHPSGYLVKPFTQKDLYSAIQVALANFANDQPKTDKTPIAASEDLVIKDSIFIKNGHLYIKVKFDDMLWISPDGNYASIQTVDNTKHLVRMPLKDFQDQLPTHKFYRTHRSYLVNIDRIEGINNQHVYLGEHQIPLGKNYREELLSLIKKLS</sequence>